<evidence type="ECO:0000313" key="3">
    <source>
        <dbReference type="Proteomes" id="UP000069850"/>
    </source>
</evidence>
<dbReference type="AlphaFoldDB" id="A0A0X3BLH3"/>
<proteinExistence type="predicted"/>
<protein>
    <submittedName>
        <fullName evidence="2">Uncharacterized protein</fullName>
    </submittedName>
</protein>
<sequence>MGLHHRHVDRAAGGRARHRPGAQGITAAVTREAASGCAPQIYPGHPGGAAHTAAGGYPDCEVRGTRIYVEKSNAYKNHYFSKKINLGRHTRRVSNGLFQWKGAQNVNNTTFIELINRIFQ</sequence>
<dbReference type="Proteomes" id="UP000069850">
    <property type="component" value="Chromosome 1"/>
</dbReference>
<dbReference type="KEGG" id="mema:MMAB1_1567"/>
<reference evidence="2 3" key="1">
    <citation type="submission" date="2016-01" db="EMBL/GenBank/DDBJ databases">
        <authorList>
            <person name="Manzoor S."/>
        </authorList>
    </citation>
    <scope>NUCLEOTIDE SEQUENCE [LARGE SCALE GENOMIC DNA]</scope>
    <source>
        <strain evidence="2">Methanoculleus sp MAB1</strain>
    </source>
</reference>
<evidence type="ECO:0000256" key="1">
    <source>
        <dbReference type="SAM" id="MobiDB-lite"/>
    </source>
</evidence>
<name>A0A0X3BLH3_9EURY</name>
<accession>A0A0X3BLH3</accession>
<organism evidence="2 3">
    <name type="scientific">Methanoculleus bourgensis</name>
    <dbReference type="NCBI Taxonomy" id="83986"/>
    <lineage>
        <taxon>Archaea</taxon>
        <taxon>Methanobacteriati</taxon>
        <taxon>Methanobacteriota</taxon>
        <taxon>Stenosarchaea group</taxon>
        <taxon>Methanomicrobia</taxon>
        <taxon>Methanomicrobiales</taxon>
        <taxon>Methanomicrobiaceae</taxon>
        <taxon>Methanoculleus</taxon>
    </lineage>
</organism>
<feature type="region of interest" description="Disordered" evidence="1">
    <location>
        <begin position="1"/>
        <end position="22"/>
    </location>
</feature>
<evidence type="ECO:0000313" key="2">
    <source>
        <dbReference type="EMBL" id="CVK32780.1"/>
    </source>
</evidence>
<gene>
    <name evidence="2" type="ORF">MMAB1_1567</name>
</gene>
<dbReference type="EMBL" id="LT158599">
    <property type="protein sequence ID" value="CVK32780.1"/>
    <property type="molecule type" value="Genomic_DNA"/>
</dbReference>